<accession>A0A2J6QD55</accession>
<evidence type="ECO:0000313" key="4">
    <source>
        <dbReference type="Proteomes" id="UP000235672"/>
    </source>
</evidence>
<dbReference type="EMBL" id="KZ613473">
    <property type="protein sequence ID" value="PMD24202.1"/>
    <property type="molecule type" value="Genomic_DNA"/>
</dbReference>
<reference evidence="3 4" key="1">
    <citation type="submission" date="2016-05" db="EMBL/GenBank/DDBJ databases">
        <title>A degradative enzymes factory behind the ericoid mycorrhizal symbiosis.</title>
        <authorList>
            <consortium name="DOE Joint Genome Institute"/>
            <person name="Martino E."/>
            <person name="Morin E."/>
            <person name="Grelet G."/>
            <person name="Kuo A."/>
            <person name="Kohler A."/>
            <person name="Daghino S."/>
            <person name="Barry K."/>
            <person name="Choi C."/>
            <person name="Cichocki N."/>
            <person name="Clum A."/>
            <person name="Copeland A."/>
            <person name="Hainaut M."/>
            <person name="Haridas S."/>
            <person name="Labutti K."/>
            <person name="Lindquist E."/>
            <person name="Lipzen A."/>
            <person name="Khouja H.-R."/>
            <person name="Murat C."/>
            <person name="Ohm R."/>
            <person name="Olson A."/>
            <person name="Spatafora J."/>
            <person name="Veneault-Fourrey C."/>
            <person name="Henrissat B."/>
            <person name="Grigoriev I."/>
            <person name="Martin F."/>
            <person name="Perotto S."/>
        </authorList>
    </citation>
    <scope>NUCLEOTIDE SEQUENCE [LARGE SCALE GENOMIC DNA]</scope>
    <source>
        <strain evidence="3 4">UAMH 7357</strain>
    </source>
</reference>
<evidence type="ECO:0000256" key="1">
    <source>
        <dbReference type="SAM" id="MobiDB-lite"/>
    </source>
</evidence>
<protein>
    <recommendedName>
        <fullName evidence="2">BBC1/AIM3 cysteine proteinase-fold domain-containing protein</fullName>
    </recommendedName>
</protein>
<feature type="domain" description="BBC1/AIM3 cysteine proteinase-fold" evidence="2">
    <location>
        <begin position="57"/>
        <end position="238"/>
    </location>
</feature>
<evidence type="ECO:0000313" key="3">
    <source>
        <dbReference type="EMBL" id="PMD24202.1"/>
    </source>
</evidence>
<dbReference type="InterPro" id="IPR057402">
    <property type="entry name" value="AIM3_BBC1_C"/>
</dbReference>
<proteinExistence type="predicted"/>
<gene>
    <name evidence="3" type="ORF">NA56DRAFT_643463</name>
</gene>
<dbReference type="Proteomes" id="UP000235672">
    <property type="component" value="Unassembled WGS sequence"/>
</dbReference>
<organism evidence="3 4">
    <name type="scientific">Hyaloscypha hepaticicola</name>
    <dbReference type="NCBI Taxonomy" id="2082293"/>
    <lineage>
        <taxon>Eukaryota</taxon>
        <taxon>Fungi</taxon>
        <taxon>Dikarya</taxon>
        <taxon>Ascomycota</taxon>
        <taxon>Pezizomycotina</taxon>
        <taxon>Leotiomycetes</taxon>
        <taxon>Helotiales</taxon>
        <taxon>Hyaloscyphaceae</taxon>
        <taxon>Hyaloscypha</taxon>
    </lineage>
</organism>
<feature type="region of interest" description="Disordered" evidence="1">
    <location>
        <begin position="52"/>
        <end position="72"/>
    </location>
</feature>
<name>A0A2J6QD55_9HELO</name>
<dbReference type="AlphaFoldDB" id="A0A2J6QD55"/>
<evidence type="ECO:0000259" key="2">
    <source>
        <dbReference type="Pfam" id="PF25459"/>
    </source>
</evidence>
<dbReference type="Gene3D" id="3.90.1720.60">
    <property type="match status" value="1"/>
</dbReference>
<sequence>MNRDGKLMVAYSQGWSSSGVRRTHTFTAHVRNTTTLAGTKIHLTWDASNPGLTVKAEQRHEPPPRKLSPGELESCREKYSGAVAEWSESQMGSQVGNGECWTLANNALKAVAAKCSSRGLEPCMASQSYIHGYLIYSFVQSASRPEPQGKVKDAGVARGDVIQLYKAHFKYPGGEAWAGAPDHTAVITGVDSDGVLRVVEQNVGGKKRVQPGKYNLAQMVSGEVRIYRAVGESWIGKLDPKW</sequence>
<keyword evidence="4" id="KW-1185">Reference proteome</keyword>
<dbReference type="Pfam" id="PF25459">
    <property type="entry name" value="AIM3_BBC1_C"/>
    <property type="match status" value="1"/>
</dbReference>
<dbReference type="OrthoDB" id="3357271at2759"/>